<sequence length="393" mass="44049">MAYSAQHVYTDSRSFIKAAANRAGLAATIVTRRNIALTMICPDSTIEDEQVYLELYLENNNIAIALVMKDEDGIFDTLANERVNYTTSGLDVIAMLSSTLDELMQNAQVSANTVIRQVIIASYKPLTVSHHRAVQHIQTFLKSHLGNKDLVFCGDQTSQDDGRVLPFEHRVAYGAATYSRSIAQEQLWNDQHMCCVELSPVHYGIAVAGGLMHPIIRLHSIEDGPKSAVFTTISPQQKQGLIEIAVYRGLRLQTTSNTHVGSVYLDNDGSLSQLNMTIQVDHSKDELTLTVQDLLTGQTIATSTFVNDLQTIASELEEFERNWSPQQSDLNRFLDQQLKDNVDSAISRYVSTATDTLQERLFKKIRYTLLPRLRQQQMNLLLIQSKSMLTPLQ</sequence>
<dbReference type="OMA" id="GGLMHPI"/>
<organism evidence="3 4">
    <name type="scientific">Mucor circinelloides f. circinelloides (strain 1006PhL)</name>
    <name type="common">Mucormycosis agent</name>
    <name type="synonym">Calyptromyces circinelloides</name>
    <dbReference type="NCBI Taxonomy" id="1220926"/>
    <lineage>
        <taxon>Eukaryota</taxon>
        <taxon>Fungi</taxon>
        <taxon>Fungi incertae sedis</taxon>
        <taxon>Mucoromycota</taxon>
        <taxon>Mucoromycotina</taxon>
        <taxon>Mucoromycetes</taxon>
        <taxon>Mucorales</taxon>
        <taxon>Mucorineae</taxon>
        <taxon>Mucoraceae</taxon>
        <taxon>Mucor</taxon>
    </lineage>
</organism>
<dbReference type="GO" id="GO:0140662">
    <property type="term" value="F:ATP-dependent protein folding chaperone"/>
    <property type="evidence" value="ECO:0007669"/>
    <property type="project" value="InterPro"/>
</dbReference>
<gene>
    <name evidence="3" type="ORF">HMPREF1544_10936</name>
</gene>
<dbReference type="InParanoid" id="S2IX75"/>
<dbReference type="InterPro" id="IPR013126">
    <property type="entry name" value="Hsp_70_fam"/>
</dbReference>
<dbReference type="InterPro" id="IPR029047">
    <property type="entry name" value="HSP70_peptide-bd_sf"/>
</dbReference>
<keyword evidence="2" id="KW-0067">ATP-binding</keyword>
<dbReference type="VEuPathDB" id="FungiDB:HMPREF1544_10936"/>
<evidence type="ECO:0000313" key="4">
    <source>
        <dbReference type="Proteomes" id="UP000014254"/>
    </source>
</evidence>
<accession>S2IX75</accession>
<dbReference type="OrthoDB" id="2279278at2759"/>
<dbReference type="Proteomes" id="UP000014254">
    <property type="component" value="Unassembled WGS sequence"/>
</dbReference>
<keyword evidence="4" id="KW-1185">Reference proteome</keyword>
<name>S2IX75_MUCC1</name>
<dbReference type="STRING" id="1220926.S2IX75"/>
<dbReference type="Gene3D" id="2.60.34.10">
    <property type="entry name" value="Substrate Binding Domain Of DNAk, Chain A, domain 1"/>
    <property type="match status" value="1"/>
</dbReference>
<evidence type="ECO:0000256" key="2">
    <source>
        <dbReference type="ARBA" id="ARBA00022840"/>
    </source>
</evidence>
<keyword evidence="1" id="KW-0547">Nucleotide-binding</keyword>
<dbReference type="Pfam" id="PF00012">
    <property type="entry name" value="HSP70"/>
    <property type="match status" value="1"/>
</dbReference>
<evidence type="ECO:0000256" key="1">
    <source>
        <dbReference type="ARBA" id="ARBA00022741"/>
    </source>
</evidence>
<dbReference type="SUPFAM" id="SSF100920">
    <property type="entry name" value="Heat shock protein 70kD (HSP70), peptide-binding domain"/>
    <property type="match status" value="1"/>
</dbReference>
<evidence type="ECO:0000313" key="3">
    <source>
        <dbReference type="EMBL" id="EPB82341.1"/>
    </source>
</evidence>
<reference evidence="4" key="1">
    <citation type="submission" date="2013-05" db="EMBL/GenBank/DDBJ databases">
        <title>The Genome sequence of Mucor circinelloides f. circinelloides 1006PhL.</title>
        <authorList>
            <consortium name="The Broad Institute Genomics Platform"/>
            <person name="Cuomo C."/>
            <person name="Earl A."/>
            <person name="Findley K."/>
            <person name="Lee S.C."/>
            <person name="Walker B."/>
            <person name="Young S."/>
            <person name="Zeng Q."/>
            <person name="Gargeya S."/>
            <person name="Fitzgerald M."/>
            <person name="Haas B."/>
            <person name="Abouelleil A."/>
            <person name="Allen A.W."/>
            <person name="Alvarado L."/>
            <person name="Arachchi H.M."/>
            <person name="Berlin A.M."/>
            <person name="Chapman S.B."/>
            <person name="Gainer-Dewar J."/>
            <person name="Goldberg J."/>
            <person name="Griggs A."/>
            <person name="Gujja S."/>
            <person name="Hansen M."/>
            <person name="Howarth C."/>
            <person name="Imamovic A."/>
            <person name="Ireland A."/>
            <person name="Larimer J."/>
            <person name="McCowan C."/>
            <person name="Murphy C."/>
            <person name="Pearson M."/>
            <person name="Poon T.W."/>
            <person name="Priest M."/>
            <person name="Roberts A."/>
            <person name="Saif S."/>
            <person name="Shea T."/>
            <person name="Sisk P."/>
            <person name="Sykes S."/>
            <person name="Wortman J."/>
            <person name="Nusbaum C."/>
            <person name="Birren B."/>
        </authorList>
    </citation>
    <scope>NUCLEOTIDE SEQUENCE [LARGE SCALE GENOMIC DNA]</scope>
    <source>
        <strain evidence="4">1006PhL</strain>
    </source>
</reference>
<dbReference type="EMBL" id="KE124119">
    <property type="protein sequence ID" value="EPB82341.1"/>
    <property type="molecule type" value="Genomic_DNA"/>
</dbReference>
<proteinExistence type="predicted"/>
<protein>
    <submittedName>
        <fullName evidence="3">Uncharacterized protein</fullName>
    </submittedName>
</protein>
<dbReference type="AlphaFoldDB" id="S2IX75"/>
<dbReference type="GO" id="GO:0005524">
    <property type="term" value="F:ATP binding"/>
    <property type="evidence" value="ECO:0007669"/>
    <property type="project" value="UniProtKB-KW"/>
</dbReference>